<organism evidence="1 2">
    <name type="scientific">Gossypium lobatum</name>
    <dbReference type="NCBI Taxonomy" id="34289"/>
    <lineage>
        <taxon>Eukaryota</taxon>
        <taxon>Viridiplantae</taxon>
        <taxon>Streptophyta</taxon>
        <taxon>Embryophyta</taxon>
        <taxon>Tracheophyta</taxon>
        <taxon>Spermatophyta</taxon>
        <taxon>Magnoliopsida</taxon>
        <taxon>eudicotyledons</taxon>
        <taxon>Gunneridae</taxon>
        <taxon>Pentapetalae</taxon>
        <taxon>rosids</taxon>
        <taxon>malvids</taxon>
        <taxon>Malvales</taxon>
        <taxon>Malvaceae</taxon>
        <taxon>Malvoideae</taxon>
        <taxon>Gossypium</taxon>
    </lineage>
</organism>
<comment type="caution">
    <text evidence="1">The sequence shown here is derived from an EMBL/GenBank/DDBJ whole genome shotgun (WGS) entry which is preliminary data.</text>
</comment>
<dbReference type="EMBL" id="JABEZX010000002">
    <property type="protein sequence ID" value="MBA0551373.1"/>
    <property type="molecule type" value="Genomic_DNA"/>
</dbReference>
<protein>
    <submittedName>
        <fullName evidence="1">Uncharacterized protein</fullName>
    </submittedName>
</protein>
<proteinExistence type="predicted"/>
<dbReference type="AlphaFoldDB" id="A0A7J8LG27"/>
<sequence length="69" mass="7831">MSIAKTTMCFYYQAICHMPIHTKNYGIHSVAWWSNMPTDALGWRRKVTTRLSSSLGFVVTLLKPITLVG</sequence>
<accession>A0A7J8LG27</accession>
<evidence type="ECO:0000313" key="2">
    <source>
        <dbReference type="Proteomes" id="UP000593572"/>
    </source>
</evidence>
<dbReference type="Proteomes" id="UP000593572">
    <property type="component" value="Unassembled WGS sequence"/>
</dbReference>
<gene>
    <name evidence="1" type="ORF">Golob_022261</name>
</gene>
<reference evidence="1 2" key="1">
    <citation type="journal article" date="2019" name="Genome Biol. Evol.">
        <title>Insights into the evolution of the New World diploid cottons (Gossypium, subgenus Houzingenia) based on genome sequencing.</title>
        <authorList>
            <person name="Grover C.E."/>
            <person name="Arick M.A. 2nd"/>
            <person name="Thrash A."/>
            <person name="Conover J.L."/>
            <person name="Sanders W.S."/>
            <person name="Peterson D.G."/>
            <person name="Frelichowski J.E."/>
            <person name="Scheffler J.A."/>
            <person name="Scheffler B.E."/>
            <person name="Wendel J.F."/>
        </authorList>
    </citation>
    <scope>NUCLEOTIDE SEQUENCE [LARGE SCALE GENOMIC DNA]</scope>
    <source>
        <strain evidence="1">157</strain>
        <tissue evidence="1">Leaf</tissue>
    </source>
</reference>
<name>A0A7J8LG27_9ROSI</name>
<keyword evidence="2" id="KW-1185">Reference proteome</keyword>
<evidence type="ECO:0000313" key="1">
    <source>
        <dbReference type="EMBL" id="MBA0551373.1"/>
    </source>
</evidence>